<evidence type="ECO:0000256" key="1">
    <source>
        <dbReference type="SAM" id="Phobius"/>
    </source>
</evidence>
<organism evidence="2 3">
    <name type="scientific">Siccirubricoccus soli</name>
    <dbReference type="NCBI Taxonomy" id="2899147"/>
    <lineage>
        <taxon>Bacteria</taxon>
        <taxon>Pseudomonadati</taxon>
        <taxon>Pseudomonadota</taxon>
        <taxon>Alphaproteobacteria</taxon>
        <taxon>Acetobacterales</taxon>
        <taxon>Roseomonadaceae</taxon>
        <taxon>Siccirubricoccus</taxon>
    </lineage>
</organism>
<keyword evidence="3" id="KW-1185">Reference proteome</keyword>
<dbReference type="Proteomes" id="UP001523392">
    <property type="component" value="Unassembled WGS sequence"/>
</dbReference>
<name>A0ABT1DDL5_9PROT</name>
<dbReference type="EMBL" id="JAFIRR010000286">
    <property type="protein sequence ID" value="MCO6420035.1"/>
    <property type="molecule type" value="Genomic_DNA"/>
</dbReference>
<evidence type="ECO:0000313" key="3">
    <source>
        <dbReference type="Proteomes" id="UP001523392"/>
    </source>
</evidence>
<feature type="non-terminal residue" evidence="2">
    <location>
        <position position="61"/>
    </location>
</feature>
<sequence length="61" mass="6158">MAGLQPGWVTPAPRGWRLLGLFWLVVLALLGGGAGALQWLGPPEPALPAAPPPAMPPLAAA</sequence>
<reference evidence="2 3" key="1">
    <citation type="submission" date="2021-12" db="EMBL/GenBank/DDBJ databases">
        <title>Siccirubricoccus leaddurans sp. nov., a high concentration Zn2+ tolerance bacterium.</title>
        <authorList>
            <person name="Cao Y."/>
        </authorList>
    </citation>
    <scope>NUCLEOTIDE SEQUENCE [LARGE SCALE GENOMIC DNA]</scope>
    <source>
        <strain evidence="2 3">KC 17139</strain>
    </source>
</reference>
<keyword evidence="1" id="KW-1133">Transmembrane helix</keyword>
<gene>
    <name evidence="2" type="ORF">JYK14_28345</name>
</gene>
<comment type="caution">
    <text evidence="2">The sequence shown here is derived from an EMBL/GenBank/DDBJ whole genome shotgun (WGS) entry which is preliminary data.</text>
</comment>
<protein>
    <submittedName>
        <fullName evidence="2">Uncharacterized protein</fullName>
    </submittedName>
</protein>
<proteinExistence type="predicted"/>
<accession>A0ABT1DDL5</accession>
<dbReference type="RefSeq" id="WP_252956700.1">
    <property type="nucleotide sequence ID" value="NZ_JAFIRR010000286.1"/>
</dbReference>
<feature type="transmembrane region" description="Helical" evidence="1">
    <location>
        <begin position="21"/>
        <end position="41"/>
    </location>
</feature>
<keyword evidence="1" id="KW-0812">Transmembrane</keyword>
<keyword evidence="1" id="KW-0472">Membrane</keyword>
<evidence type="ECO:0000313" key="2">
    <source>
        <dbReference type="EMBL" id="MCO6420035.1"/>
    </source>
</evidence>